<evidence type="ECO:0000313" key="2">
    <source>
        <dbReference type="Proteomes" id="UP000197068"/>
    </source>
</evidence>
<dbReference type="Proteomes" id="UP000197068">
    <property type="component" value="Unassembled WGS sequence"/>
</dbReference>
<gene>
    <name evidence="1" type="ORF">MTCD1_01988</name>
</gene>
<name>A0ABQ0MVW1_9GAMM</name>
<sequence length="45" mass="4992">MAKIYIDQVCGISTDFHEAYPTTAALTFMKLTQLQPQGTFNHGTT</sequence>
<dbReference type="EMBL" id="BDQM01000013">
    <property type="protein sequence ID" value="GAW96374.1"/>
    <property type="molecule type" value="Genomic_DNA"/>
</dbReference>
<reference evidence="1 2" key="1">
    <citation type="submission" date="2017-06" db="EMBL/GenBank/DDBJ databases">
        <title>Whole Genome Sequences of Colwellia marinimaniae MTCD1.</title>
        <authorList>
            <person name="Kusumoto H."/>
            <person name="Inoue M."/>
            <person name="Tanikawa K."/>
            <person name="Maeji H."/>
            <person name="Cameron J.H."/>
            <person name="Bartlett D.H."/>
        </authorList>
    </citation>
    <scope>NUCLEOTIDE SEQUENCE [LARGE SCALE GENOMIC DNA]</scope>
    <source>
        <strain evidence="1 2">MTCD1</strain>
    </source>
</reference>
<keyword evidence="2" id="KW-1185">Reference proteome</keyword>
<dbReference type="RefSeq" id="WP_157447793.1">
    <property type="nucleotide sequence ID" value="NZ_BDQM01000013.1"/>
</dbReference>
<protein>
    <submittedName>
        <fullName evidence="1">Uncharacterized protein</fullName>
    </submittedName>
</protein>
<organism evidence="1 2">
    <name type="scientific">Colwellia marinimaniae</name>
    <dbReference type="NCBI Taxonomy" id="1513592"/>
    <lineage>
        <taxon>Bacteria</taxon>
        <taxon>Pseudomonadati</taxon>
        <taxon>Pseudomonadota</taxon>
        <taxon>Gammaproteobacteria</taxon>
        <taxon>Alteromonadales</taxon>
        <taxon>Colwelliaceae</taxon>
        <taxon>Colwellia</taxon>
    </lineage>
</organism>
<proteinExistence type="predicted"/>
<accession>A0ABQ0MVW1</accession>
<evidence type="ECO:0000313" key="1">
    <source>
        <dbReference type="EMBL" id="GAW96374.1"/>
    </source>
</evidence>
<comment type="caution">
    <text evidence="1">The sequence shown here is derived from an EMBL/GenBank/DDBJ whole genome shotgun (WGS) entry which is preliminary data.</text>
</comment>